<dbReference type="InterPro" id="IPR007110">
    <property type="entry name" value="Ig-like_dom"/>
</dbReference>
<name>A0A7F5RBD3_AGRPL</name>
<evidence type="ECO:0000256" key="2">
    <source>
        <dbReference type="ARBA" id="ARBA00022475"/>
    </source>
</evidence>
<dbReference type="InterPro" id="IPR051170">
    <property type="entry name" value="Neural/epithelial_adhesion"/>
</dbReference>
<keyword evidence="8" id="KW-0393">Immunoglobulin domain</keyword>
<dbReference type="Gene3D" id="2.60.40.10">
    <property type="entry name" value="Immunoglobulins"/>
    <property type="match status" value="3"/>
</dbReference>
<dbReference type="Pfam" id="PF07679">
    <property type="entry name" value="I-set"/>
    <property type="match status" value="1"/>
</dbReference>
<keyword evidence="11" id="KW-1185">Reference proteome</keyword>
<dbReference type="GO" id="GO:0005886">
    <property type="term" value="C:plasma membrane"/>
    <property type="evidence" value="ECO:0007669"/>
    <property type="project" value="UniProtKB-SubCell"/>
</dbReference>
<comment type="subcellular location">
    <subcellularLocation>
        <location evidence="1">Cell membrane</location>
    </subcellularLocation>
</comment>
<keyword evidence="9" id="KW-1133">Transmembrane helix</keyword>
<dbReference type="SMART" id="SM00408">
    <property type="entry name" value="IGc2"/>
    <property type="match status" value="3"/>
</dbReference>
<keyword evidence="6" id="KW-1015">Disulfide bond</keyword>
<evidence type="ECO:0000259" key="10">
    <source>
        <dbReference type="PROSITE" id="PS50835"/>
    </source>
</evidence>
<dbReference type="InterPro" id="IPR013098">
    <property type="entry name" value="Ig_I-set"/>
</dbReference>
<sequence>MMARGCNVVYVVELAIGLVILPSISFTQYLDNPRFKEPIRNITTAVGREAILECLVEDLGGYKVAWLRVDTQTILTIHSHVITKNHRIGITHSEHRTWYLHIREVRETDRGWYMCQINTDPMKSQVGFLEVVVPPDILDHSTSSDVIVREGASISLRCAARGSPEPTITWKRENNENIYLPNGQQVASFSGPVLNITQVSRRQMGHYLCIASNGVPPSVSKRITVIVNFPPMIWIQNQLIGAHEGQMVTLECHSEAYPKSINYWTKDSGDIIAQSAKYEPTIIESSYKVQMKLAIKSLSHGDYGSYKCVAKNSLGDTDGTIRLVQIARPTAIHQTTGDPDGGGECHNFFDKTCMIR</sequence>
<dbReference type="KEGG" id="apln:108740620"/>
<dbReference type="PROSITE" id="PS50835">
    <property type="entry name" value="IG_LIKE"/>
    <property type="match status" value="3"/>
</dbReference>
<evidence type="ECO:0000256" key="8">
    <source>
        <dbReference type="ARBA" id="ARBA00023319"/>
    </source>
</evidence>
<accession>A0A7F5RBD3</accession>
<feature type="domain" description="Ig-like" evidence="10">
    <location>
        <begin position="230"/>
        <end position="327"/>
    </location>
</feature>
<dbReference type="GeneID" id="108740620"/>
<evidence type="ECO:0000256" key="1">
    <source>
        <dbReference type="ARBA" id="ARBA00004236"/>
    </source>
</evidence>
<dbReference type="InterPro" id="IPR036179">
    <property type="entry name" value="Ig-like_dom_sf"/>
</dbReference>
<dbReference type="PANTHER" id="PTHR12231">
    <property type="entry name" value="CTX-RELATED TYPE I TRANSMEMBRANE PROTEIN"/>
    <property type="match status" value="1"/>
</dbReference>
<keyword evidence="7" id="KW-0325">Glycoprotein</keyword>
<evidence type="ECO:0000313" key="12">
    <source>
        <dbReference type="RefSeq" id="XP_025833286.1"/>
    </source>
</evidence>
<keyword evidence="4" id="KW-0677">Repeat</keyword>
<dbReference type="InParanoid" id="A0A7F5RBD3"/>
<dbReference type="FunFam" id="2.60.40.10:FF:000376">
    <property type="entry name" value="CLUMA_CG000981, isoform A"/>
    <property type="match status" value="1"/>
</dbReference>
<dbReference type="RefSeq" id="XP_025833286.1">
    <property type="nucleotide sequence ID" value="XM_025977501.1"/>
</dbReference>
<dbReference type="FunFam" id="2.60.40.10:FF:000392">
    <property type="entry name" value="CLUMA_CG000981, isoform A"/>
    <property type="match status" value="1"/>
</dbReference>
<dbReference type="GO" id="GO:0043005">
    <property type="term" value="C:neuron projection"/>
    <property type="evidence" value="ECO:0007669"/>
    <property type="project" value="TreeGrafter"/>
</dbReference>
<keyword evidence="3" id="KW-0732">Signal</keyword>
<proteinExistence type="predicted"/>
<dbReference type="SUPFAM" id="SSF48726">
    <property type="entry name" value="Immunoglobulin"/>
    <property type="match status" value="3"/>
</dbReference>
<dbReference type="OrthoDB" id="10012075at2759"/>
<dbReference type="Proteomes" id="UP000192223">
    <property type="component" value="Unplaced"/>
</dbReference>
<keyword evidence="5 9" id="KW-0472">Membrane</keyword>
<feature type="transmembrane region" description="Helical" evidence="9">
    <location>
        <begin position="7"/>
        <end position="30"/>
    </location>
</feature>
<dbReference type="PANTHER" id="PTHR12231:SF272">
    <property type="entry name" value="DPR-INTERACTING PROTEIN THETA"/>
    <property type="match status" value="1"/>
</dbReference>
<keyword evidence="2" id="KW-1003">Cell membrane</keyword>
<gene>
    <name evidence="12" type="primary">LOC108740620</name>
</gene>
<organism evidence="11 12">
    <name type="scientific">Agrilus planipennis</name>
    <name type="common">Emerald ash borer</name>
    <name type="synonym">Agrilus marcopoli</name>
    <dbReference type="NCBI Taxonomy" id="224129"/>
    <lineage>
        <taxon>Eukaryota</taxon>
        <taxon>Metazoa</taxon>
        <taxon>Ecdysozoa</taxon>
        <taxon>Arthropoda</taxon>
        <taxon>Hexapoda</taxon>
        <taxon>Insecta</taxon>
        <taxon>Pterygota</taxon>
        <taxon>Neoptera</taxon>
        <taxon>Endopterygota</taxon>
        <taxon>Coleoptera</taxon>
        <taxon>Polyphaga</taxon>
        <taxon>Elateriformia</taxon>
        <taxon>Buprestoidea</taxon>
        <taxon>Buprestidae</taxon>
        <taxon>Agrilinae</taxon>
        <taxon>Agrilus</taxon>
    </lineage>
</organism>
<dbReference type="InterPro" id="IPR003598">
    <property type="entry name" value="Ig_sub2"/>
</dbReference>
<dbReference type="FunFam" id="2.60.40.10:FF:000328">
    <property type="entry name" value="CLUMA_CG000981, isoform A"/>
    <property type="match status" value="1"/>
</dbReference>
<protein>
    <submittedName>
        <fullName evidence="12">Lachesin-like</fullName>
    </submittedName>
</protein>
<dbReference type="Pfam" id="PF13927">
    <property type="entry name" value="Ig_3"/>
    <property type="match status" value="2"/>
</dbReference>
<dbReference type="SMART" id="SM00409">
    <property type="entry name" value="IG"/>
    <property type="match status" value="3"/>
</dbReference>
<evidence type="ECO:0000256" key="4">
    <source>
        <dbReference type="ARBA" id="ARBA00022737"/>
    </source>
</evidence>
<dbReference type="InterPro" id="IPR013783">
    <property type="entry name" value="Ig-like_fold"/>
</dbReference>
<dbReference type="AlphaFoldDB" id="A0A7F5RBD3"/>
<reference evidence="12" key="1">
    <citation type="submission" date="2025-08" db="UniProtKB">
        <authorList>
            <consortium name="RefSeq"/>
        </authorList>
    </citation>
    <scope>IDENTIFICATION</scope>
    <source>
        <tissue evidence="12">Entire body</tissue>
    </source>
</reference>
<dbReference type="InterPro" id="IPR003599">
    <property type="entry name" value="Ig_sub"/>
</dbReference>
<feature type="domain" description="Ig-like" evidence="10">
    <location>
        <begin position="33"/>
        <end position="127"/>
    </location>
</feature>
<evidence type="ECO:0000256" key="7">
    <source>
        <dbReference type="ARBA" id="ARBA00023180"/>
    </source>
</evidence>
<keyword evidence="9" id="KW-0812">Transmembrane</keyword>
<evidence type="ECO:0000256" key="6">
    <source>
        <dbReference type="ARBA" id="ARBA00023157"/>
    </source>
</evidence>
<dbReference type="FunCoup" id="A0A7F5RBD3">
    <property type="interactions" value="248"/>
</dbReference>
<feature type="domain" description="Ig-like" evidence="10">
    <location>
        <begin position="135"/>
        <end position="224"/>
    </location>
</feature>
<evidence type="ECO:0000256" key="5">
    <source>
        <dbReference type="ARBA" id="ARBA00023136"/>
    </source>
</evidence>
<evidence type="ECO:0000313" key="11">
    <source>
        <dbReference type="Proteomes" id="UP000192223"/>
    </source>
</evidence>
<evidence type="ECO:0000256" key="3">
    <source>
        <dbReference type="ARBA" id="ARBA00022729"/>
    </source>
</evidence>
<evidence type="ECO:0000256" key="9">
    <source>
        <dbReference type="SAM" id="Phobius"/>
    </source>
</evidence>